<protein>
    <submittedName>
        <fullName evidence="1">Uncharacterized protein</fullName>
    </submittedName>
</protein>
<sequence length="116" mass="13509">MERIGKFWDRGREPEPTCGWLANETKQIFQVDYKSWGLVNRLHSNKHITAQQSSVYWWLGKNGVIVAIPYHAQMNHFISSGRTLLVDSDISERDTDATAAALCRRRRQHMELDRPL</sequence>
<gene>
    <name evidence="1" type="ORF">Baya_4847</name>
</gene>
<accession>A0A556TRQ6</accession>
<organism evidence="1 2">
    <name type="scientific">Bagarius yarrelli</name>
    <name type="common">Goonch</name>
    <name type="synonym">Bagrus yarrelli</name>
    <dbReference type="NCBI Taxonomy" id="175774"/>
    <lineage>
        <taxon>Eukaryota</taxon>
        <taxon>Metazoa</taxon>
        <taxon>Chordata</taxon>
        <taxon>Craniata</taxon>
        <taxon>Vertebrata</taxon>
        <taxon>Euteleostomi</taxon>
        <taxon>Actinopterygii</taxon>
        <taxon>Neopterygii</taxon>
        <taxon>Teleostei</taxon>
        <taxon>Ostariophysi</taxon>
        <taxon>Siluriformes</taxon>
        <taxon>Sisoridae</taxon>
        <taxon>Sisorinae</taxon>
        <taxon>Bagarius</taxon>
    </lineage>
</organism>
<evidence type="ECO:0000313" key="2">
    <source>
        <dbReference type="Proteomes" id="UP000319801"/>
    </source>
</evidence>
<name>A0A556TRQ6_BAGYA</name>
<dbReference type="Proteomes" id="UP000319801">
    <property type="component" value="Unassembled WGS sequence"/>
</dbReference>
<dbReference type="EMBL" id="VCAZ01000014">
    <property type="protein sequence ID" value="TSK49645.1"/>
    <property type="molecule type" value="Genomic_DNA"/>
</dbReference>
<dbReference type="AlphaFoldDB" id="A0A556TRQ6"/>
<keyword evidence="2" id="KW-1185">Reference proteome</keyword>
<proteinExistence type="predicted"/>
<comment type="caution">
    <text evidence="1">The sequence shown here is derived from an EMBL/GenBank/DDBJ whole genome shotgun (WGS) entry which is preliminary data.</text>
</comment>
<evidence type="ECO:0000313" key="1">
    <source>
        <dbReference type="EMBL" id="TSK49645.1"/>
    </source>
</evidence>
<reference evidence="1 2" key="1">
    <citation type="journal article" date="2019" name="Genome Biol. Evol.">
        <title>Whole-Genome Sequencing of the Giant Devil Catfish, Bagarius yarrelli.</title>
        <authorList>
            <person name="Jiang W."/>
            <person name="Lv Y."/>
            <person name="Cheng L."/>
            <person name="Yang K."/>
            <person name="Chao B."/>
            <person name="Wang X."/>
            <person name="Li Y."/>
            <person name="Pan X."/>
            <person name="You X."/>
            <person name="Zhang Y."/>
            <person name="Yang J."/>
            <person name="Li J."/>
            <person name="Zhang X."/>
            <person name="Liu S."/>
            <person name="Sun C."/>
            <person name="Yang J."/>
            <person name="Shi Q."/>
        </authorList>
    </citation>
    <scope>NUCLEOTIDE SEQUENCE [LARGE SCALE GENOMIC DNA]</scope>
    <source>
        <strain evidence="1">JWS20170419001</strain>
        <tissue evidence="1">Muscle</tissue>
    </source>
</reference>